<dbReference type="EMBL" id="AOEX01000103">
    <property type="protein sequence ID" value="EME51296.1"/>
    <property type="molecule type" value="Genomic_DNA"/>
</dbReference>
<organism evidence="1 2">
    <name type="scientific">Rhodococcus ruber BKS 20-38</name>
    <dbReference type="NCBI Taxonomy" id="1278076"/>
    <lineage>
        <taxon>Bacteria</taxon>
        <taxon>Bacillati</taxon>
        <taxon>Actinomycetota</taxon>
        <taxon>Actinomycetes</taxon>
        <taxon>Mycobacteriales</taxon>
        <taxon>Nocardiaceae</taxon>
        <taxon>Rhodococcus</taxon>
    </lineage>
</organism>
<evidence type="ECO:0000313" key="2">
    <source>
        <dbReference type="Proteomes" id="UP000011731"/>
    </source>
</evidence>
<reference evidence="1 2" key="1">
    <citation type="journal article" date="2013" name="Genome Announc.">
        <title>Draft Genome Sequence of Rhodococcus ruber Strain BKS 20-38.</title>
        <authorList>
            <person name="Bala M."/>
            <person name="Kumar S."/>
            <person name="Raghava G.P."/>
            <person name="Mayilraj S."/>
        </authorList>
    </citation>
    <scope>NUCLEOTIDE SEQUENCE [LARGE SCALE GENOMIC DNA]</scope>
    <source>
        <strain evidence="1 2">BKS 20-38</strain>
    </source>
</reference>
<evidence type="ECO:0000313" key="1">
    <source>
        <dbReference type="EMBL" id="EME51296.1"/>
    </source>
</evidence>
<sequence length="66" mass="7784">MEDARYFGKSVCGITLVSVSQIIPYLTQRSTYLPFMIEFFIHSDDELRRFQLFQQIVSVDLVEQFS</sequence>
<name>M2WRD5_9NOCA</name>
<accession>M2WRD5</accession>
<protein>
    <submittedName>
        <fullName evidence="1">Uncharacterized protein</fullName>
    </submittedName>
</protein>
<proteinExistence type="predicted"/>
<comment type="caution">
    <text evidence="1">The sequence shown here is derived from an EMBL/GenBank/DDBJ whole genome shotgun (WGS) entry which is preliminary data.</text>
</comment>
<dbReference type="Proteomes" id="UP000011731">
    <property type="component" value="Unassembled WGS sequence"/>
</dbReference>
<dbReference type="AlphaFoldDB" id="M2WRD5"/>
<gene>
    <name evidence="1" type="ORF">G352_26237</name>
</gene>
<keyword evidence="2" id="KW-1185">Reference proteome</keyword>